<evidence type="ECO:0000256" key="6">
    <source>
        <dbReference type="SAM" id="Phobius"/>
    </source>
</evidence>
<name>A0A1D1VYW2_RAMVA</name>
<protein>
    <recommendedName>
        <fullName evidence="9">Major facilitator superfamily (MFS) profile domain-containing protein</fullName>
    </recommendedName>
</protein>
<sequence length="85" mass="9047">MEKAGRKTLLLGANLGEILALGFLVASMVLTKQGYTWTQYSSVACIYLFMACFGIGPSPAPWILPTELFGPDANASAMTWTAVTA</sequence>
<dbReference type="PANTHER" id="PTHR23503:SF8">
    <property type="entry name" value="FACILITATED GLUCOSE TRANSPORTER PROTEIN 1"/>
    <property type="match status" value="1"/>
</dbReference>
<gene>
    <name evidence="7" type="primary">RvY_16289-1</name>
    <name evidence="7" type="synonym">RvY_16289.1</name>
    <name evidence="7" type="ORF">RvY_16289</name>
</gene>
<evidence type="ECO:0008006" key="9">
    <source>
        <dbReference type="Google" id="ProtNLM"/>
    </source>
</evidence>
<keyword evidence="2" id="KW-0813">Transport</keyword>
<keyword evidence="8" id="KW-1185">Reference proteome</keyword>
<dbReference type="Pfam" id="PF00083">
    <property type="entry name" value="Sugar_tr"/>
    <property type="match status" value="1"/>
</dbReference>
<dbReference type="AlphaFoldDB" id="A0A1D1VYW2"/>
<dbReference type="GO" id="GO:0015149">
    <property type="term" value="F:hexose transmembrane transporter activity"/>
    <property type="evidence" value="ECO:0007669"/>
    <property type="project" value="TreeGrafter"/>
</dbReference>
<dbReference type="STRING" id="947166.A0A1D1VYW2"/>
<dbReference type="GO" id="GO:0016020">
    <property type="term" value="C:membrane"/>
    <property type="evidence" value="ECO:0007669"/>
    <property type="project" value="UniProtKB-SubCell"/>
</dbReference>
<dbReference type="OrthoDB" id="4540492at2759"/>
<evidence type="ECO:0000256" key="3">
    <source>
        <dbReference type="ARBA" id="ARBA00022692"/>
    </source>
</evidence>
<dbReference type="EMBL" id="BDGG01000013">
    <property type="protein sequence ID" value="GAV06271.1"/>
    <property type="molecule type" value="Genomic_DNA"/>
</dbReference>
<evidence type="ECO:0000256" key="2">
    <source>
        <dbReference type="ARBA" id="ARBA00022448"/>
    </source>
</evidence>
<feature type="transmembrane region" description="Helical" evidence="6">
    <location>
        <begin position="37"/>
        <end position="56"/>
    </location>
</feature>
<dbReference type="Proteomes" id="UP000186922">
    <property type="component" value="Unassembled WGS sequence"/>
</dbReference>
<comment type="subcellular location">
    <subcellularLocation>
        <location evidence="1">Membrane</location>
    </subcellularLocation>
</comment>
<dbReference type="SUPFAM" id="SSF103473">
    <property type="entry name" value="MFS general substrate transporter"/>
    <property type="match status" value="1"/>
</dbReference>
<keyword evidence="4 6" id="KW-1133">Transmembrane helix</keyword>
<keyword evidence="3 6" id="KW-0812">Transmembrane</keyword>
<dbReference type="InterPro" id="IPR005828">
    <property type="entry name" value="MFS_sugar_transport-like"/>
</dbReference>
<organism evidence="7 8">
    <name type="scientific">Ramazzottius varieornatus</name>
    <name type="common">Water bear</name>
    <name type="synonym">Tardigrade</name>
    <dbReference type="NCBI Taxonomy" id="947166"/>
    <lineage>
        <taxon>Eukaryota</taxon>
        <taxon>Metazoa</taxon>
        <taxon>Ecdysozoa</taxon>
        <taxon>Tardigrada</taxon>
        <taxon>Eutardigrada</taxon>
        <taxon>Parachela</taxon>
        <taxon>Hypsibioidea</taxon>
        <taxon>Ramazzottiidae</taxon>
        <taxon>Ramazzottius</taxon>
    </lineage>
</organism>
<dbReference type="PANTHER" id="PTHR23503">
    <property type="entry name" value="SOLUTE CARRIER FAMILY 2"/>
    <property type="match status" value="1"/>
</dbReference>
<evidence type="ECO:0000256" key="5">
    <source>
        <dbReference type="ARBA" id="ARBA00023136"/>
    </source>
</evidence>
<evidence type="ECO:0000313" key="8">
    <source>
        <dbReference type="Proteomes" id="UP000186922"/>
    </source>
</evidence>
<dbReference type="Gene3D" id="1.20.1250.20">
    <property type="entry name" value="MFS general substrate transporter like domains"/>
    <property type="match status" value="1"/>
</dbReference>
<evidence type="ECO:0000256" key="1">
    <source>
        <dbReference type="ARBA" id="ARBA00004370"/>
    </source>
</evidence>
<feature type="transmembrane region" description="Helical" evidence="6">
    <location>
        <begin position="9"/>
        <end position="31"/>
    </location>
</feature>
<proteinExistence type="predicted"/>
<comment type="caution">
    <text evidence="7">The sequence shown here is derived from an EMBL/GenBank/DDBJ whole genome shotgun (WGS) entry which is preliminary data.</text>
</comment>
<keyword evidence="5 6" id="KW-0472">Membrane</keyword>
<reference evidence="7 8" key="1">
    <citation type="journal article" date="2016" name="Nat. Commun.">
        <title>Extremotolerant tardigrade genome and improved radiotolerance of human cultured cells by tardigrade-unique protein.</title>
        <authorList>
            <person name="Hashimoto T."/>
            <person name="Horikawa D.D."/>
            <person name="Saito Y."/>
            <person name="Kuwahara H."/>
            <person name="Kozuka-Hata H."/>
            <person name="Shin-I T."/>
            <person name="Minakuchi Y."/>
            <person name="Ohishi K."/>
            <person name="Motoyama A."/>
            <person name="Aizu T."/>
            <person name="Enomoto A."/>
            <person name="Kondo K."/>
            <person name="Tanaka S."/>
            <person name="Hara Y."/>
            <person name="Koshikawa S."/>
            <person name="Sagara H."/>
            <person name="Miura T."/>
            <person name="Yokobori S."/>
            <person name="Miyagawa K."/>
            <person name="Suzuki Y."/>
            <person name="Kubo T."/>
            <person name="Oyama M."/>
            <person name="Kohara Y."/>
            <person name="Fujiyama A."/>
            <person name="Arakawa K."/>
            <person name="Katayama T."/>
            <person name="Toyoda A."/>
            <person name="Kunieda T."/>
        </authorList>
    </citation>
    <scope>NUCLEOTIDE SEQUENCE [LARGE SCALE GENOMIC DNA]</scope>
    <source>
        <strain evidence="7 8">YOKOZUNA-1</strain>
    </source>
</reference>
<accession>A0A1D1VYW2</accession>
<dbReference type="InterPro" id="IPR045263">
    <property type="entry name" value="GLUT"/>
</dbReference>
<evidence type="ECO:0000256" key="4">
    <source>
        <dbReference type="ARBA" id="ARBA00022989"/>
    </source>
</evidence>
<dbReference type="InterPro" id="IPR036259">
    <property type="entry name" value="MFS_trans_sf"/>
</dbReference>
<evidence type="ECO:0000313" key="7">
    <source>
        <dbReference type="EMBL" id="GAV06271.1"/>
    </source>
</evidence>